<accession>A0A8H7Q9G4</accession>
<feature type="compositionally biased region" description="Polar residues" evidence="1">
    <location>
        <begin position="1"/>
        <end position="17"/>
    </location>
</feature>
<evidence type="ECO:0000256" key="1">
    <source>
        <dbReference type="SAM" id="MobiDB-lite"/>
    </source>
</evidence>
<dbReference type="Proteomes" id="UP000612746">
    <property type="component" value="Unassembled WGS sequence"/>
</dbReference>
<feature type="compositionally biased region" description="Low complexity" evidence="1">
    <location>
        <begin position="625"/>
        <end position="640"/>
    </location>
</feature>
<dbReference type="CDD" id="cd00201">
    <property type="entry name" value="WW"/>
    <property type="match status" value="1"/>
</dbReference>
<dbReference type="PROSITE" id="PS50020">
    <property type="entry name" value="WW_DOMAIN_2"/>
    <property type="match status" value="1"/>
</dbReference>
<feature type="compositionally biased region" description="Basic and acidic residues" evidence="1">
    <location>
        <begin position="57"/>
        <end position="70"/>
    </location>
</feature>
<evidence type="ECO:0000313" key="4">
    <source>
        <dbReference type="Proteomes" id="UP000612746"/>
    </source>
</evidence>
<proteinExistence type="predicted"/>
<feature type="compositionally biased region" description="Basic and acidic residues" evidence="1">
    <location>
        <begin position="578"/>
        <end position="598"/>
    </location>
</feature>
<feature type="compositionally biased region" description="Basic and acidic residues" evidence="1">
    <location>
        <begin position="477"/>
        <end position="506"/>
    </location>
</feature>
<feature type="compositionally biased region" description="Basic and acidic residues" evidence="1">
    <location>
        <begin position="432"/>
        <end position="447"/>
    </location>
</feature>
<name>A0A8H7Q9G4_9FUNG</name>
<feature type="compositionally biased region" description="Basic and acidic residues" evidence="1">
    <location>
        <begin position="195"/>
        <end position="204"/>
    </location>
</feature>
<feature type="compositionally biased region" description="Polar residues" evidence="1">
    <location>
        <begin position="40"/>
        <end position="56"/>
    </location>
</feature>
<feature type="compositionally biased region" description="Basic and acidic residues" evidence="1">
    <location>
        <begin position="232"/>
        <end position="241"/>
    </location>
</feature>
<feature type="compositionally biased region" description="Acidic residues" evidence="1">
    <location>
        <begin position="279"/>
        <end position="292"/>
    </location>
</feature>
<reference evidence="3" key="1">
    <citation type="submission" date="2020-12" db="EMBL/GenBank/DDBJ databases">
        <title>Metabolic potential, ecology and presence of endohyphal bacteria is reflected in genomic diversity of Mucoromycotina.</title>
        <authorList>
            <person name="Muszewska A."/>
            <person name="Okrasinska A."/>
            <person name="Steczkiewicz K."/>
            <person name="Drgas O."/>
            <person name="Orlowska M."/>
            <person name="Perlinska-Lenart U."/>
            <person name="Aleksandrzak-Piekarczyk T."/>
            <person name="Szatraj K."/>
            <person name="Zielenkiewicz U."/>
            <person name="Pilsyk S."/>
            <person name="Malc E."/>
            <person name="Mieczkowski P."/>
            <person name="Kruszewska J.S."/>
            <person name="Biernat P."/>
            <person name="Pawlowska J."/>
        </authorList>
    </citation>
    <scope>NUCLEOTIDE SEQUENCE</scope>
    <source>
        <strain evidence="3">WA0000051536</strain>
    </source>
</reference>
<feature type="compositionally biased region" description="Basic and acidic residues" evidence="1">
    <location>
        <begin position="176"/>
        <end position="188"/>
    </location>
</feature>
<dbReference type="InterPro" id="IPR001202">
    <property type="entry name" value="WW_dom"/>
</dbReference>
<comment type="caution">
    <text evidence="3">The sequence shown here is derived from an EMBL/GenBank/DDBJ whole genome shotgun (WGS) entry which is preliminary data.</text>
</comment>
<feature type="region of interest" description="Disordered" evidence="1">
    <location>
        <begin position="1"/>
        <end position="684"/>
    </location>
</feature>
<feature type="compositionally biased region" description="Polar residues" evidence="1">
    <location>
        <begin position="358"/>
        <end position="375"/>
    </location>
</feature>
<feature type="compositionally biased region" description="Polar residues" evidence="1">
    <location>
        <begin position="317"/>
        <end position="336"/>
    </location>
</feature>
<feature type="compositionally biased region" description="Low complexity" evidence="1">
    <location>
        <begin position="293"/>
        <end position="304"/>
    </location>
</feature>
<feature type="compositionally biased region" description="Low complexity" evidence="1">
    <location>
        <begin position="139"/>
        <end position="150"/>
    </location>
</feature>
<feature type="compositionally biased region" description="Basic and acidic residues" evidence="1">
    <location>
        <begin position="641"/>
        <end position="672"/>
    </location>
</feature>
<protein>
    <recommendedName>
        <fullName evidence="2">WW domain-containing protein</fullName>
    </recommendedName>
</protein>
<feature type="compositionally biased region" description="Basic and acidic residues" evidence="1">
    <location>
        <begin position="519"/>
        <end position="530"/>
    </location>
</feature>
<organism evidence="3 4">
    <name type="scientific">Umbelopsis vinacea</name>
    <dbReference type="NCBI Taxonomy" id="44442"/>
    <lineage>
        <taxon>Eukaryota</taxon>
        <taxon>Fungi</taxon>
        <taxon>Fungi incertae sedis</taxon>
        <taxon>Mucoromycota</taxon>
        <taxon>Mucoromycotina</taxon>
        <taxon>Umbelopsidomycetes</taxon>
        <taxon>Umbelopsidales</taxon>
        <taxon>Umbelopsidaceae</taxon>
        <taxon>Umbelopsis</taxon>
    </lineage>
</organism>
<sequence length="684" mass="78491">MSGRNFNRNHQPSNNAFNPERLGPDRNRRSYNGGGRTITRDQNPQNDRQITFLDSSQMRHTDDQSGEQRSRSHNSPPPQRGRPPNAPSYRDSDRHPRSDPPSHNEVDRRNFQRSPPHRSPERPMAQRDSKPKITERSGSVPQRLPSPSSSRRSDRNGSRYDRQGPYSRSGPHNSNRRWEQPAARDRATRNTSPPRRNEKTRQDSRTSSSQSSRGSQTEDRSNRDGNTTAEGSESRHARRDPPAQPSRDTQSRENNKAKEEHPPPSQRDTLSFITSKDVDQDDLDFDYDDVVTDADQPQPDTTQPEQKDRNILDLNDVSGSTGLSHGEELTTSTNTPPRKEPENNRPSSPHNREDRHQQGVNLNNSTRGKQKASSNVDREPPPPWKKHYTSANRVSYYNTKTDVSQYEFPENETTNGHTSKSVLSAQASTLNADDRKRKADDERDRPTSNHRGPSPRPSGSSGKGKARESNSGTTMPAEKRPRHDYNDSRSRNDHPESRHRLPEPQSRHNISTPLVSQEELFRRQEPDRRPNRPSFPARGPRPMEPPVRRRPRESPPPAPLALDHVPNRPPRSPPRRSRPSEDNSRPDDLRHRRDDRPIPPRYPRRPLDNPNDVPLPPLNRDRSTRPSQPSSSSSNPSQDTRQYRDNNRPPNRRDEVITNSRTERNGNHKDNEPFPYHQSRHRQG</sequence>
<feature type="domain" description="WW" evidence="2">
    <location>
        <begin position="378"/>
        <end position="411"/>
    </location>
</feature>
<gene>
    <name evidence="3" type="ORF">INT44_000740</name>
</gene>
<dbReference type="Gene3D" id="2.20.70.10">
    <property type="match status" value="1"/>
</dbReference>
<keyword evidence="4" id="KW-1185">Reference proteome</keyword>
<dbReference type="SUPFAM" id="SSF51045">
    <property type="entry name" value="WW domain"/>
    <property type="match status" value="1"/>
</dbReference>
<feature type="compositionally biased region" description="Polar residues" evidence="1">
    <location>
        <begin position="411"/>
        <end position="431"/>
    </location>
</feature>
<dbReference type="OrthoDB" id="10529969at2759"/>
<feature type="compositionally biased region" description="Basic and acidic residues" evidence="1">
    <location>
        <begin position="90"/>
        <end position="110"/>
    </location>
</feature>
<feature type="compositionally biased region" description="Pro residues" evidence="1">
    <location>
        <begin position="75"/>
        <end position="86"/>
    </location>
</feature>
<dbReference type="EMBL" id="JAEPRA010000002">
    <property type="protein sequence ID" value="KAG2187990.1"/>
    <property type="molecule type" value="Genomic_DNA"/>
</dbReference>
<feature type="compositionally biased region" description="Basic and acidic residues" evidence="1">
    <location>
        <begin position="249"/>
        <end position="262"/>
    </location>
</feature>
<dbReference type="PROSITE" id="PS01159">
    <property type="entry name" value="WW_DOMAIN_1"/>
    <property type="match status" value="1"/>
</dbReference>
<feature type="compositionally biased region" description="Low complexity" evidence="1">
    <location>
        <begin position="205"/>
        <end position="215"/>
    </location>
</feature>
<evidence type="ECO:0000259" key="2">
    <source>
        <dbReference type="PROSITE" id="PS50020"/>
    </source>
</evidence>
<feature type="compositionally biased region" description="Polar residues" evidence="1">
    <location>
        <begin position="389"/>
        <end position="404"/>
    </location>
</feature>
<dbReference type="InterPro" id="IPR036020">
    <property type="entry name" value="WW_dom_sf"/>
</dbReference>
<dbReference type="SMART" id="SM00456">
    <property type="entry name" value="WW"/>
    <property type="match status" value="1"/>
</dbReference>
<dbReference type="AlphaFoldDB" id="A0A8H7Q9G4"/>
<evidence type="ECO:0000313" key="3">
    <source>
        <dbReference type="EMBL" id="KAG2187990.1"/>
    </source>
</evidence>
<feature type="compositionally biased region" description="Basic and acidic residues" evidence="1">
    <location>
        <begin position="118"/>
        <end position="135"/>
    </location>
</feature>
<feature type="compositionally biased region" description="Basic and acidic residues" evidence="1">
    <location>
        <begin position="151"/>
        <end position="162"/>
    </location>
</feature>